<reference evidence="3 4" key="1">
    <citation type="submission" date="2014-04" db="EMBL/GenBank/DDBJ databases">
        <authorList>
            <consortium name="DOE Joint Genome Institute"/>
            <person name="Kuo A."/>
            <person name="Kohler A."/>
            <person name="Costa M.D."/>
            <person name="Nagy L.G."/>
            <person name="Floudas D."/>
            <person name="Copeland A."/>
            <person name="Barry K.W."/>
            <person name="Cichocki N."/>
            <person name="Veneault-Fourrey C."/>
            <person name="LaButti K."/>
            <person name="Lindquist E.A."/>
            <person name="Lipzen A."/>
            <person name="Lundell T."/>
            <person name="Morin E."/>
            <person name="Murat C."/>
            <person name="Sun H."/>
            <person name="Tunlid A."/>
            <person name="Henrissat B."/>
            <person name="Grigoriev I.V."/>
            <person name="Hibbett D.S."/>
            <person name="Martin F."/>
            <person name="Nordberg H.P."/>
            <person name="Cantor M.N."/>
            <person name="Hua S.X."/>
        </authorList>
    </citation>
    <scope>NUCLEOTIDE SEQUENCE [LARGE SCALE GENOMIC DNA]</scope>
    <source>
        <strain evidence="3 4">Marx 270</strain>
    </source>
</reference>
<dbReference type="InterPro" id="IPR045055">
    <property type="entry name" value="DNA2/NAM7-like"/>
</dbReference>
<sequence length="360" mass="40409">MLDESNDSRATIIQGPPGTGKTTVIAAFVQAAVEAGRRGIWLIAQSNVAVKNIAEKLAKIGLQNWKLLVSADFFEFWHEHLYTSIHANIIVSNEFVDRGALSGQLSGCPVVLCTLGMLSSPTLHHSGAFGEVQLQTIVVDEASQIEVGNYIPLFTTTTTIRKVTFIGDDKQYRMPPQIGEFISKAVYEGLLRSNEAHPLPHTDVPTCHFVNVPGEQLPHGTGWKNLQECQAILKLAQIFQNQGKRFKIITPYKDQKTLIENELKSADVQWEDKCFTVDSFQAGNEEDYIIISLVRSSELGFLESLQRNNVMLTRCKRGMVIFTSKKFMERYGKGCLVGQLLEYYDEAWIEIQEMENTTFI</sequence>
<dbReference type="EMBL" id="KN832002">
    <property type="protein sequence ID" value="KIN99781.1"/>
    <property type="molecule type" value="Genomic_DNA"/>
</dbReference>
<dbReference type="Pfam" id="PF13086">
    <property type="entry name" value="AAA_11"/>
    <property type="match status" value="1"/>
</dbReference>
<dbReference type="InterPro" id="IPR041679">
    <property type="entry name" value="DNA2/NAM7-like_C"/>
</dbReference>
<gene>
    <name evidence="3" type="ORF">M404DRAFT_154416</name>
</gene>
<protein>
    <recommendedName>
        <fullName evidence="5">DNA2/NAM7 helicase-like C-terminal domain-containing protein</fullName>
    </recommendedName>
</protein>
<evidence type="ECO:0000259" key="1">
    <source>
        <dbReference type="Pfam" id="PF13086"/>
    </source>
</evidence>
<dbReference type="GO" id="GO:0004386">
    <property type="term" value="F:helicase activity"/>
    <property type="evidence" value="ECO:0007669"/>
    <property type="project" value="InterPro"/>
</dbReference>
<dbReference type="SUPFAM" id="SSF52540">
    <property type="entry name" value="P-loop containing nucleoside triphosphate hydrolases"/>
    <property type="match status" value="1"/>
</dbReference>
<feature type="domain" description="DNA2/NAM7 helicase helicase" evidence="1">
    <location>
        <begin position="8"/>
        <end position="59"/>
    </location>
</feature>
<dbReference type="PANTHER" id="PTHR10887:SF495">
    <property type="entry name" value="HELICASE SENATAXIN ISOFORM X1-RELATED"/>
    <property type="match status" value="1"/>
</dbReference>
<dbReference type="InParanoid" id="A0A0C3JQJ9"/>
<dbReference type="InterPro" id="IPR027417">
    <property type="entry name" value="P-loop_NTPase"/>
</dbReference>
<dbReference type="HOGENOM" id="CLU_074986_0_0_1"/>
<dbReference type="PANTHER" id="PTHR10887">
    <property type="entry name" value="DNA2/NAM7 HELICASE FAMILY"/>
    <property type="match status" value="1"/>
</dbReference>
<evidence type="ECO:0000313" key="4">
    <source>
        <dbReference type="Proteomes" id="UP000054217"/>
    </source>
</evidence>
<organism evidence="3 4">
    <name type="scientific">Pisolithus tinctorius Marx 270</name>
    <dbReference type="NCBI Taxonomy" id="870435"/>
    <lineage>
        <taxon>Eukaryota</taxon>
        <taxon>Fungi</taxon>
        <taxon>Dikarya</taxon>
        <taxon>Basidiomycota</taxon>
        <taxon>Agaricomycotina</taxon>
        <taxon>Agaricomycetes</taxon>
        <taxon>Agaricomycetidae</taxon>
        <taxon>Boletales</taxon>
        <taxon>Sclerodermatineae</taxon>
        <taxon>Pisolithaceae</taxon>
        <taxon>Pisolithus</taxon>
    </lineage>
</organism>
<evidence type="ECO:0000313" key="3">
    <source>
        <dbReference type="EMBL" id="KIN99781.1"/>
    </source>
</evidence>
<dbReference type="Gene3D" id="3.40.50.300">
    <property type="entry name" value="P-loop containing nucleotide triphosphate hydrolases"/>
    <property type="match status" value="2"/>
</dbReference>
<reference evidence="4" key="2">
    <citation type="submission" date="2015-01" db="EMBL/GenBank/DDBJ databases">
        <title>Evolutionary Origins and Diversification of the Mycorrhizal Mutualists.</title>
        <authorList>
            <consortium name="DOE Joint Genome Institute"/>
            <consortium name="Mycorrhizal Genomics Consortium"/>
            <person name="Kohler A."/>
            <person name="Kuo A."/>
            <person name="Nagy L.G."/>
            <person name="Floudas D."/>
            <person name="Copeland A."/>
            <person name="Barry K.W."/>
            <person name="Cichocki N."/>
            <person name="Veneault-Fourrey C."/>
            <person name="LaButti K."/>
            <person name="Lindquist E.A."/>
            <person name="Lipzen A."/>
            <person name="Lundell T."/>
            <person name="Morin E."/>
            <person name="Murat C."/>
            <person name="Riley R."/>
            <person name="Ohm R."/>
            <person name="Sun H."/>
            <person name="Tunlid A."/>
            <person name="Henrissat B."/>
            <person name="Grigoriev I.V."/>
            <person name="Hibbett D.S."/>
            <person name="Martin F."/>
        </authorList>
    </citation>
    <scope>NUCLEOTIDE SEQUENCE [LARGE SCALE GENOMIC DNA]</scope>
    <source>
        <strain evidence="4">Marx 270</strain>
    </source>
</reference>
<evidence type="ECO:0000259" key="2">
    <source>
        <dbReference type="Pfam" id="PF13087"/>
    </source>
</evidence>
<dbReference type="OrthoDB" id="6513042at2759"/>
<dbReference type="Pfam" id="PF13087">
    <property type="entry name" value="AAA_12"/>
    <property type="match status" value="1"/>
</dbReference>
<dbReference type="Proteomes" id="UP000054217">
    <property type="component" value="Unassembled WGS sequence"/>
</dbReference>
<dbReference type="AlphaFoldDB" id="A0A0C3JQJ9"/>
<dbReference type="InterPro" id="IPR047187">
    <property type="entry name" value="SF1_C_Upf1"/>
</dbReference>
<proteinExistence type="predicted"/>
<dbReference type="InterPro" id="IPR041677">
    <property type="entry name" value="DNA2/NAM7_AAA_11"/>
</dbReference>
<name>A0A0C3JQJ9_PISTI</name>
<evidence type="ECO:0008006" key="5">
    <source>
        <dbReference type="Google" id="ProtNLM"/>
    </source>
</evidence>
<dbReference type="CDD" id="cd18808">
    <property type="entry name" value="SF1_C_Upf1"/>
    <property type="match status" value="1"/>
</dbReference>
<dbReference type="STRING" id="870435.A0A0C3JQJ9"/>
<accession>A0A0C3JQJ9</accession>
<keyword evidence="4" id="KW-1185">Reference proteome</keyword>
<feature type="domain" description="DNA2/NAM7 helicase-like C-terminal" evidence="2">
    <location>
        <begin position="169"/>
        <end position="325"/>
    </location>
</feature>